<feature type="signal peptide" evidence="2">
    <location>
        <begin position="1"/>
        <end position="20"/>
    </location>
</feature>
<keyword evidence="4" id="KW-1185">Reference proteome</keyword>
<protein>
    <recommendedName>
        <fullName evidence="5">Lipoprotein</fullName>
    </recommendedName>
</protein>
<feature type="compositionally biased region" description="Low complexity" evidence="1">
    <location>
        <begin position="213"/>
        <end position="224"/>
    </location>
</feature>
<evidence type="ECO:0000313" key="4">
    <source>
        <dbReference type="Proteomes" id="UP000539313"/>
    </source>
</evidence>
<reference evidence="3 4" key="1">
    <citation type="submission" date="2020-08" db="EMBL/GenBank/DDBJ databases">
        <title>Sequencing the genomes of 1000 actinobacteria strains.</title>
        <authorList>
            <person name="Klenk H.-P."/>
        </authorList>
    </citation>
    <scope>NUCLEOTIDE SEQUENCE [LARGE SCALE GENOMIC DNA]</scope>
    <source>
        <strain evidence="3 4">DSM 45823</strain>
    </source>
</reference>
<evidence type="ECO:0008006" key="5">
    <source>
        <dbReference type="Google" id="ProtNLM"/>
    </source>
</evidence>
<feature type="compositionally biased region" description="Gly residues" evidence="1">
    <location>
        <begin position="198"/>
        <end position="207"/>
    </location>
</feature>
<accession>A0A7W3N417</accession>
<comment type="caution">
    <text evidence="3">The sequence shown here is derived from an EMBL/GenBank/DDBJ whole genome shotgun (WGS) entry which is preliminary data.</text>
</comment>
<name>A0A7W3N417_9ACTN</name>
<dbReference type="RefSeq" id="WP_182707802.1">
    <property type="nucleotide sequence ID" value="NZ_JACJII010000001.1"/>
</dbReference>
<gene>
    <name evidence="3" type="ORF">HNR21_006027</name>
</gene>
<dbReference type="Proteomes" id="UP000539313">
    <property type="component" value="Unassembled WGS sequence"/>
</dbReference>
<proteinExistence type="predicted"/>
<feature type="region of interest" description="Disordered" evidence="1">
    <location>
        <begin position="195"/>
        <end position="252"/>
    </location>
</feature>
<feature type="chain" id="PRO_5039723832" description="Lipoprotein" evidence="2">
    <location>
        <begin position="21"/>
        <end position="330"/>
    </location>
</feature>
<evidence type="ECO:0000256" key="1">
    <source>
        <dbReference type="SAM" id="MobiDB-lite"/>
    </source>
</evidence>
<organism evidence="3 4">
    <name type="scientific">Thermomonospora cellulosilytica</name>
    <dbReference type="NCBI Taxonomy" id="1411118"/>
    <lineage>
        <taxon>Bacteria</taxon>
        <taxon>Bacillati</taxon>
        <taxon>Actinomycetota</taxon>
        <taxon>Actinomycetes</taxon>
        <taxon>Streptosporangiales</taxon>
        <taxon>Thermomonosporaceae</taxon>
        <taxon>Thermomonospora</taxon>
    </lineage>
</organism>
<dbReference type="EMBL" id="JACJII010000001">
    <property type="protein sequence ID" value="MBA9007145.1"/>
    <property type="molecule type" value="Genomic_DNA"/>
</dbReference>
<keyword evidence="2" id="KW-0732">Signal</keyword>
<evidence type="ECO:0000313" key="3">
    <source>
        <dbReference type="EMBL" id="MBA9007145.1"/>
    </source>
</evidence>
<sequence>MRKARWISGGLAALSLGALCASCSSGDSSGAGPAPESAGRLSFEQFPEYKVELLNYAHVKLTAECMKQAGYPQLAQAGVPEPDRARNLMRITPARFGPPDEAHARRYGFGYEWNSPAQPPSVVSFDKSFDKSHERCQEDAWRKIGPSAKRLYSSINDLSNKLITDYGRQLQAHPEWTRLNKALLSCLAESGYRPVATPGGGAGPGKEGQGRDPGAAGAPASSAGQPEPRSFGVRLGFGGREESWRPTPRRGTVQVGPAIPARAYVPTAEEVKFAVVYAECNQSTGRTRTLTEISRKLQDEVMRRHETEFTELTATLDTLVTRAATLIGRT</sequence>
<dbReference type="AlphaFoldDB" id="A0A7W3N417"/>
<evidence type="ECO:0000256" key="2">
    <source>
        <dbReference type="SAM" id="SignalP"/>
    </source>
</evidence>